<name>A0ABR5AD52_9BACL</name>
<feature type="transmembrane region" description="Helical" evidence="1">
    <location>
        <begin position="12"/>
        <end position="35"/>
    </location>
</feature>
<keyword evidence="1" id="KW-0472">Membrane</keyword>
<keyword evidence="1" id="KW-0812">Transmembrane</keyword>
<evidence type="ECO:0000313" key="2">
    <source>
        <dbReference type="EMBL" id="KIL38968.1"/>
    </source>
</evidence>
<gene>
    <name evidence="2" type="ORF">SD70_23285</name>
</gene>
<evidence type="ECO:0000313" key="3">
    <source>
        <dbReference type="Proteomes" id="UP000031967"/>
    </source>
</evidence>
<evidence type="ECO:0000256" key="1">
    <source>
        <dbReference type="SAM" id="Phobius"/>
    </source>
</evidence>
<accession>A0ABR5AD52</accession>
<dbReference type="Proteomes" id="UP000031967">
    <property type="component" value="Unassembled WGS sequence"/>
</dbReference>
<dbReference type="Gene3D" id="1.20.1250.20">
    <property type="entry name" value="MFS general substrate transporter like domains"/>
    <property type="match status" value="1"/>
</dbReference>
<comment type="caution">
    <text evidence="2">The sequence shown here is derived from an EMBL/GenBank/DDBJ whole genome shotgun (WGS) entry which is preliminary data.</text>
</comment>
<reference evidence="2 3" key="1">
    <citation type="submission" date="2014-12" db="EMBL/GenBank/DDBJ databases">
        <title>Draft genome sequence of Paenibacillus kamchatkensis strain B-2647.</title>
        <authorList>
            <person name="Karlyshev A.V."/>
            <person name="Kudryashova E.B."/>
        </authorList>
    </citation>
    <scope>NUCLEOTIDE SEQUENCE [LARGE SCALE GENOMIC DNA]</scope>
    <source>
        <strain evidence="2 3">VKM B-2647</strain>
    </source>
</reference>
<dbReference type="EMBL" id="JXAK01000047">
    <property type="protein sequence ID" value="KIL38968.1"/>
    <property type="molecule type" value="Genomic_DNA"/>
</dbReference>
<keyword evidence="1" id="KW-1133">Transmembrane helix</keyword>
<feature type="transmembrane region" description="Helical" evidence="1">
    <location>
        <begin position="74"/>
        <end position="92"/>
    </location>
</feature>
<evidence type="ECO:0008006" key="4">
    <source>
        <dbReference type="Google" id="ProtNLM"/>
    </source>
</evidence>
<keyword evidence="3" id="KW-1185">Reference proteome</keyword>
<organism evidence="2 3">
    <name type="scientific">Gordoniibacillus kamchatkensis</name>
    <dbReference type="NCBI Taxonomy" id="1590651"/>
    <lineage>
        <taxon>Bacteria</taxon>
        <taxon>Bacillati</taxon>
        <taxon>Bacillota</taxon>
        <taxon>Bacilli</taxon>
        <taxon>Bacillales</taxon>
        <taxon>Paenibacillaceae</taxon>
        <taxon>Gordoniibacillus</taxon>
    </lineage>
</organism>
<feature type="transmembrane region" description="Helical" evidence="1">
    <location>
        <begin position="47"/>
        <end position="68"/>
    </location>
</feature>
<protein>
    <recommendedName>
        <fullName evidence="4">Major facilitator superfamily (MFS) profile domain-containing protein</fullName>
    </recommendedName>
</protein>
<sequence length="111" mass="11522">MLIVLFPSLWTVYAAFALTNLCVIGYNLSSGILILEQIPRERLPMGISVNAMITLCVSSIVTIGGSWLADHISFVAVFLIAGLSGLAGAVIIRSGAGKAADAAGDSIKLET</sequence>
<dbReference type="SUPFAM" id="SSF103473">
    <property type="entry name" value="MFS general substrate transporter"/>
    <property type="match status" value="1"/>
</dbReference>
<dbReference type="InterPro" id="IPR036259">
    <property type="entry name" value="MFS_trans_sf"/>
</dbReference>
<proteinExistence type="predicted"/>